<evidence type="ECO:0000313" key="4">
    <source>
        <dbReference type="EMBL" id="KRL44072.1"/>
    </source>
</evidence>
<dbReference type="PANTHER" id="PTHR43479">
    <property type="entry name" value="ACREF/ENVCD OPERON REPRESSOR-RELATED"/>
    <property type="match status" value="1"/>
</dbReference>
<dbReference type="Gene3D" id="1.10.357.10">
    <property type="entry name" value="Tetracycline Repressor, domain 2"/>
    <property type="match status" value="1"/>
</dbReference>
<dbReference type="RefSeq" id="WP_147007932.1">
    <property type="nucleotide sequence ID" value="NZ_AZEZ01000061.1"/>
</dbReference>
<feature type="DNA-binding region" description="H-T-H motif" evidence="2">
    <location>
        <begin position="33"/>
        <end position="52"/>
    </location>
</feature>
<name>A0A0R1QSS8_9LACO</name>
<comment type="caution">
    <text evidence="4">The sequence shown here is derived from an EMBL/GenBank/DDBJ whole genome shotgun (WGS) entry which is preliminary data.</text>
</comment>
<evidence type="ECO:0000256" key="1">
    <source>
        <dbReference type="ARBA" id="ARBA00023125"/>
    </source>
</evidence>
<dbReference type="PANTHER" id="PTHR43479:SF21">
    <property type="entry name" value="TRANSCRIPTIONAL REGULATOR, TETR FAMILY"/>
    <property type="match status" value="1"/>
</dbReference>
<dbReference type="AlphaFoldDB" id="A0A0R1QSS8"/>
<dbReference type="PATRIC" id="fig|1423770.3.peg.303"/>
<reference evidence="4 5" key="1">
    <citation type="journal article" date="2015" name="Genome Announc.">
        <title>Expanding the biotechnology potential of lactobacilli through comparative genomics of 213 strains and associated genera.</title>
        <authorList>
            <person name="Sun Z."/>
            <person name="Harris H.M."/>
            <person name="McCann A."/>
            <person name="Guo C."/>
            <person name="Argimon S."/>
            <person name="Zhang W."/>
            <person name="Yang X."/>
            <person name="Jeffery I.B."/>
            <person name="Cooney J.C."/>
            <person name="Kagawa T.F."/>
            <person name="Liu W."/>
            <person name="Song Y."/>
            <person name="Salvetti E."/>
            <person name="Wrobel A."/>
            <person name="Rasinkangas P."/>
            <person name="Parkhill J."/>
            <person name="Rea M.C."/>
            <person name="O'Sullivan O."/>
            <person name="Ritari J."/>
            <person name="Douillard F.P."/>
            <person name="Paul Ross R."/>
            <person name="Yang R."/>
            <person name="Briner A.E."/>
            <person name="Felis G.E."/>
            <person name="de Vos W.M."/>
            <person name="Barrangou R."/>
            <person name="Klaenhammer T.R."/>
            <person name="Caufield P.W."/>
            <person name="Cui Y."/>
            <person name="Zhang H."/>
            <person name="O'Toole P.W."/>
        </authorList>
    </citation>
    <scope>NUCLEOTIDE SEQUENCE [LARGE SCALE GENOMIC DNA]</scope>
    <source>
        <strain evidence="4 5">DSM 14500</strain>
    </source>
</reference>
<dbReference type="InterPro" id="IPR001647">
    <property type="entry name" value="HTH_TetR"/>
</dbReference>
<protein>
    <submittedName>
        <fullName evidence="4">TetR family transcriptional regulator</fullName>
    </submittedName>
</protein>
<dbReference type="OrthoDB" id="113732at2"/>
<dbReference type="EMBL" id="AZEZ01000061">
    <property type="protein sequence ID" value="KRL44072.1"/>
    <property type="molecule type" value="Genomic_DNA"/>
</dbReference>
<dbReference type="PROSITE" id="PS50977">
    <property type="entry name" value="HTH_TETR_2"/>
    <property type="match status" value="1"/>
</dbReference>
<dbReference type="Proteomes" id="UP000050872">
    <property type="component" value="Unassembled WGS sequence"/>
</dbReference>
<dbReference type="GO" id="GO:0003677">
    <property type="term" value="F:DNA binding"/>
    <property type="evidence" value="ECO:0007669"/>
    <property type="project" value="UniProtKB-UniRule"/>
</dbReference>
<dbReference type="STRING" id="1423770.FD29_GL000301"/>
<organism evidence="4 5">
    <name type="scientific">Companilactobacillus mindensis DSM 14500</name>
    <dbReference type="NCBI Taxonomy" id="1423770"/>
    <lineage>
        <taxon>Bacteria</taxon>
        <taxon>Bacillati</taxon>
        <taxon>Bacillota</taxon>
        <taxon>Bacilli</taxon>
        <taxon>Lactobacillales</taxon>
        <taxon>Lactobacillaceae</taxon>
        <taxon>Companilactobacillus</taxon>
    </lineage>
</organism>
<accession>A0A0R1QSS8</accession>
<evidence type="ECO:0000256" key="2">
    <source>
        <dbReference type="PROSITE-ProRule" id="PRU00335"/>
    </source>
</evidence>
<dbReference type="InterPro" id="IPR050624">
    <property type="entry name" value="HTH-type_Tx_Regulator"/>
</dbReference>
<gene>
    <name evidence="4" type="ORF">FD29_GL000301</name>
</gene>
<dbReference type="SUPFAM" id="SSF46689">
    <property type="entry name" value="Homeodomain-like"/>
    <property type="match status" value="1"/>
</dbReference>
<evidence type="ECO:0000313" key="5">
    <source>
        <dbReference type="Proteomes" id="UP000050872"/>
    </source>
</evidence>
<dbReference type="PRINTS" id="PR00455">
    <property type="entry name" value="HTHTETR"/>
</dbReference>
<feature type="domain" description="HTH tetR-type" evidence="3">
    <location>
        <begin position="10"/>
        <end position="70"/>
    </location>
</feature>
<sequence length="201" mass="23045">MMTNNLKRKKAKKQAILDAAERNFIKDGYKKTSIAQIAKEANSSQVTLYKYFPSKIFLAREVVIKLIIDGYKGSEEALDNDKANFAQKMENLMNFGTTMSKAINDDFVVFMYDEFSGKNGDTSVMKTYNAYKRGFWKKLLDQGRKEKMVNPQITDEGAMIYLDMFISYAMSENPANAHSAVEIKNHEDDLMQLFFYGIMGH</sequence>
<keyword evidence="1 2" id="KW-0238">DNA-binding</keyword>
<dbReference type="InterPro" id="IPR009057">
    <property type="entry name" value="Homeodomain-like_sf"/>
</dbReference>
<evidence type="ECO:0000259" key="3">
    <source>
        <dbReference type="PROSITE" id="PS50977"/>
    </source>
</evidence>
<dbReference type="Pfam" id="PF00440">
    <property type="entry name" value="TetR_N"/>
    <property type="match status" value="1"/>
</dbReference>
<proteinExistence type="predicted"/>
<keyword evidence="5" id="KW-1185">Reference proteome</keyword>